<feature type="transmembrane region" description="Helical" evidence="1">
    <location>
        <begin position="386"/>
        <end position="407"/>
    </location>
</feature>
<feature type="transmembrane region" description="Helical" evidence="1">
    <location>
        <begin position="189"/>
        <end position="206"/>
    </location>
</feature>
<feature type="transmembrane region" description="Helical" evidence="1">
    <location>
        <begin position="353"/>
        <end position="380"/>
    </location>
</feature>
<dbReference type="Proteomes" id="UP000316598">
    <property type="component" value="Unassembled WGS sequence"/>
</dbReference>
<dbReference type="AlphaFoldDB" id="A0A5C5WT10"/>
<feature type="transmembrane region" description="Helical" evidence="1">
    <location>
        <begin position="20"/>
        <end position="38"/>
    </location>
</feature>
<dbReference type="Pfam" id="PF13231">
    <property type="entry name" value="PMT_2"/>
    <property type="match status" value="1"/>
</dbReference>
<keyword evidence="1" id="KW-0812">Transmembrane</keyword>
<comment type="caution">
    <text evidence="3">The sequence shown here is derived from an EMBL/GenBank/DDBJ whole genome shotgun (WGS) entry which is preliminary data.</text>
</comment>
<dbReference type="OrthoDB" id="224989at2"/>
<feature type="transmembrane region" description="Helical" evidence="1">
    <location>
        <begin position="218"/>
        <end position="244"/>
    </location>
</feature>
<dbReference type="InterPro" id="IPR038731">
    <property type="entry name" value="RgtA/B/C-like"/>
</dbReference>
<protein>
    <recommendedName>
        <fullName evidence="2">Glycosyltransferase RgtA/B/C/D-like domain-containing protein</fullName>
    </recommendedName>
</protein>
<evidence type="ECO:0000259" key="2">
    <source>
        <dbReference type="Pfam" id="PF13231"/>
    </source>
</evidence>
<dbReference type="EMBL" id="SJPI01000001">
    <property type="protein sequence ID" value="TWT54064.1"/>
    <property type="molecule type" value="Genomic_DNA"/>
</dbReference>
<feature type="transmembrane region" description="Helical" evidence="1">
    <location>
        <begin position="256"/>
        <end position="275"/>
    </location>
</feature>
<name>A0A5C5WT10_9BACT</name>
<keyword evidence="4" id="KW-1185">Reference proteome</keyword>
<keyword evidence="1" id="KW-1133">Transmembrane helix</keyword>
<feature type="transmembrane region" description="Helical" evidence="1">
    <location>
        <begin position="135"/>
        <end position="156"/>
    </location>
</feature>
<sequence length="576" mass="64926">MSEQSRHTEQRTRNCDWLKLLLIAVCVVQITFLVVSAYRSSPVRDEFGHFYAGLQYWKHRDIETFNVNPPLIRAIGTLPAYLLWNDVPIIDSERRTGVGEQERTSADHVARGRFEFDDGHQLFARYPEEFQRHLFLGRLLVGSFAVMGTLTLFYWGSICFGKPGGLLAATLWAFQPEIIAHGSLITNDVPVAASMLIACFLFAAWCRTPTWARSIAGGFSLGFATLCKFTALLLWPFFLVFAIYVVVGNRHGRSTVILQSLLAVAVSLGTIAVPYRFEGVGKPIGEVCFLTDQPIGTTWEQTPPRYRERWFANLPMPVPQEFVVGMDRQQYDFETGLGGYAAGTLSGTGWWWFYLYAMLVKLPTGTWLAMTASAVCIYMQSNRKLAVIAKIDVALVGVIAFAMLQITAYKSGFAQQHRYIFPFYPFAFFLTASALRIVDWTSWYAKLTWTGAGLTVVACIGATPHWLGFFNLPSGGSRDGYKHLFNDATDWGQDCYLVRQWLEQHPEIRPVNIVSINGFNSQTPESMGLPDHVTISQDAQRWTVMSKHDLVGAKGIQYIHREPTYEIGVSHFVYEN</sequence>
<evidence type="ECO:0000313" key="3">
    <source>
        <dbReference type="EMBL" id="TWT54064.1"/>
    </source>
</evidence>
<evidence type="ECO:0000256" key="1">
    <source>
        <dbReference type="SAM" id="Phobius"/>
    </source>
</evidence>
<proteinExistence type="predicted"/>
<feature type="domain" description="Glycosyltransferase RgtA/B/C/D-like" evidence="2">
    <location>
        <begin position="144"/>
        <end position="265"/>
    </location>
</feature>
<accession>A0A5C5WT10</accession>
<reference evidence="3 4" key="1">
    <citation type="submission" date="2019-02" db="EMBL/GenBank/DDBJ databases">
        <title>Deep-cultivation of Planctomycetes and their phenomic and genomic characterization uncovers novel biology.</title>
        <authorList>
            <person name="Wiegand S."/>
            <person name="Jogler M."/>
            <person name="Boedeker C."/>
            <person name="Pinto D."/>
            <person name="Vollmers J."/>
            <person name="Rivas-Marin E."/>
            <person name="Kohn T."/>
            <person name="Peeters S.H."/>
            <person name="Heuer A."/>
            <person name="Rast P."/>
            <person name="Oberbeckmann S."/>
            <person name="Bunk B."/>
            <person name="Jeske O."/>
            <person name="Meyerdierks A."/>
            <person name="Storesund J.E."/>
            <person name="Kallscheuer N."/>
            <person name="Luecker S."/>
            <person name="Lage O.M."/>
            <person name="Pohl T."/>
            <person name="Merkel B.J."/>
            <person name="Hornburger P."/>
            <person name="Mueller R.-W."/>
            <person name="Bruemmer F."/>
            <person name="Labrenz M."/>
            <person name="Spormann A.M."/>
            <person name="Op Den Camp H."/>
            <person name="Overmann J."/>
            <person name="Amann R."/>
            <person name="Jetten M.S.M."/>
            <person name="Mascher T."/>
            <person name="Medema M.H."/>
            <person name="Devos D.P."/>
            <person name="Kaster A.-K."/>
            <person name="Ovreas L."/>
            <person name="Rohde M."/>
            <person name="Galperin M.Y."/>
            <person name="Jogler C."/>
        </authorList>
    </citation>
    <scope>NUCLEOTIDE SEQUENCE [LARGE SCALE GENOMIC DNA]</scope>
    <source>
        <strain evidence="3 4">Pla22</strain>
    </source>
</reference>
<gene>
    <name evidence="3" type="ORF">Pla22_16990</name>
</gene>
<evidence type="ECO:0000313" key="4">
    <source>
        <dbReference type="Proteomes" id="UP000316598"/>
    </source>
</evidence>
<organism evidence="3 4">
    <name type="scientific">Rubripirellula amarantea</name>
    <dbReference type="NCBI Taxonomy" id="2527999"/>
    <lineage>
        <taxon>Bacteria</taxon>
        <taxon>Pseudomonadati</taxon>
        <taxon>Planctomycetota</taxon>
        <taxon>Planctomycetia</taxon>
        <taxon>Pirellulales</taxon>
        <taxon>Pirellulaceae</taxon>
        <taxon>Rubripirellula</taxon>
    </lineage>
</organism>
<keyword evidence="1" id="KW-0472">Membrane</keyword>
<feature type="transmembrane region" description="Helical" evidence="1">
    <location>
        <begin position="450"/>
        <end position="472"/>
    </location>
</feature>
<feature type="transmembrane region" description="Helical" evidence="1">
    <location>
        <begin position="419"/>
        <end position="438"/>
    </location>
</feature>
<dbReference type="RefSeq" id="WP_146514168.1">
    <property type="nucleotide sequence ID" value="NZ_SJPI01000001.1"/>
</dbReference>